<dbReference type="Gene3D" id="3.20.20.10">
    <property type="entry name" value="Alanine racemase"/>
    <property type="match status" value="1"/>
</dbReference>
<feature type="domain" description="Alanine racemase N-terminal" evidence="1">
    <location>
        <begin position="9"/>
        <end position="191"/>
    </location>
</feature>
<keyword evidence="2" id="KW-0413">Isomerase</keyword>
<dbReference type="EMBL" id="JASNVP010000014">
    <property type="protein sequence ID" value="MDK4327030.1"/>
    <property type="molecule type" value="Genomic_DNA"/>
</dbReference>
<comment type="caution">
    <text evidence="2">The sequence shown here is derived from an EMBL/GenBank/DDBJ whole genome shotgun (WGS) entry which is preliminary data.</text>
</comment>
<dbReference type="RefSeq" id="WP_249605927.1">
    <property type="nucleotide sequence ID" value="NZ_CP091865.1"/>
</dbReference>
<sequence length="375" mass="40213">MKLPGLICDLNQVDTNAADMVARANGTPIRLASKSIHIPELLRYVLDKPGFSGILAYSLAEAIDLVRDGISDDILVAYPSTDRAAFAALAADDTLRRAITIMIDSPDHLGFLPTKTTGSAPFRICIDVDASWKPLPGIYFGTRRSPIYRPRHAARVAKQVRARPDTKLVGIMMYEGHIAGVPDTSWAIRLMKRRARRALAGRRARVVQAVSAGGQLEFVNGGGTGSLESTCAEEVVTEAGAGSGIIMPALFDDYDCLRDSPAGPALWFELPVVRTSAKNIITVAGGGRIASGTAHPNRLPLPPDGLRYLCTEGAGEVQTLLKGTAAQDYQLGDAVRFRHAKAGEGAEHANQVTVVRGGTVVDRWPTYRGLGRCYL</sequence>
<accession>A0AAP4BV56</accession>
<dbReference type="InterPro" id="IPR051466">
    <property type="entry name" value="D-amino_acid_metab_enzyme"/>
</dbReference>
<evidence type="ECO:0000313" key="3">
    <source>
        <dbReference type="Proteomes" id="UP001226160"/>
    </source>
</evidence>
<dbReference type="Pfam" id="PF01168">
    <property type="entry name" value="Ala_racemase_N"/>
    <property type="match status" value="1"/>
</dbReference>
<organism evidence="2 3">
    <name type="scientific">Corynebacterium propinquum</name>
    <dbReference type="NCBI Taxonomy" id="43769"/>
    <lineage>
        <taxon>Bacteria</taxon>
        <taxon>Bacillati</taxon>
        <taxon>Actinomycetota</taxon>
        <taxon>Actinomycetes</taxon>
        <taxon>Mycobacteriales</taxon>
        <taxon>Corynebacteriaceae</taxon>
        <taxon>Corynebacterium</taxon>
    </lineage>
</organism>
<dbReference type="PANTHER" id="PTHR28004:SF2">
    <property type="entry name" value="D-SERINE DEHYDRATASE"/>
    <property type="match status" value="1"/>
</dbReference>
<dbReference type="GO" id="GO:0008721">
    <property type="term" value="F:D-serine ammonia-lyase activity"/>
    <property type="evidence" value="ECO:0007669"/>
    <property type="project" value="TreeGrafter"/>
</dbReference>
<evidence type="ECO:0000259" key="1">
    <source>
        <dbReference type="Pfam" id="PF01168"/>
    </source>
</evidence>
<dbReference type="AlphaFoldDB" id="A0AAP4BV56"/>
<reference evidence="2" key="1">
    <citation type="submission" date="2023-05" db="EMBL/GenBank/DDBJ databases">
        <title>Metabolic capabilities are highly conserved among human nasal-associated Corynebacterium species in pangenomic analyses.</title>
        <authorList>
            <person name="Tran T.H."/>
            <person name="Roberts A.Q."/>
            <person name="Escapa I.F."/>
            <person name="Gao W."/>
            <person name="Conlan S."/>
            <person name="Kong H."/>
            <person name="Segre J.A."/>
            <person name="Kelly M.S."/>
            <person name="Lemon K.P."/>
        </authorList>
    </citation>
    <scope>NUCLEOTIDE SEQUENCE</scope>
    <source>
        <strain evidence="2">KPL2654</strain>
    </source>
</reference>
<protein>
    <submittedName>
        <fullName evidence="2">Alanine racemase</fullName>
        <ecNumber evidence="2">5.1.1.1</ecNumber>
    </submittedName>
</protein>
<proteinExistence type="predicted"/>
<dbReference type="PANTHER" id="PTHR28004">
    <property type="entry name" value="ZGC:162816-RELATED"/>
    <property type="match status" value="1"/>
</dbReference>
<dbReference type="InterPro" id="IPR001608">
    <property type="entry name" value="Ala_racemase_N"/>
</dbReference>
<dbReference type="InterPro" id="IPR029066">
    <property type="entry name" value="PLP-binding_barrel"/>
</dbReference>
<dbReference type="SUPFAM" id="SSF51419">
    <property type="entry name" value="PLP-binding barrel"/>
    <property type="match status" value="1"/>
</dbReference>
<name>A0AAP4BV56_9CORY</name>
<dbReference type="Proteomes" id="UP001226160">
    <property type="component" value="Unassembled WGS sequence"/>
</dbReference>
<evidence type="ECO:0000313" key="2">
    <source>
        <dbReference type="EMBL" id="MDK4327030.1"/>
    </source>
</evidence>
<gene>
    <name evidence="2" type="ORF">QPX54_11020</name>
</gene>
<dbReference type="EC" id="5.1.1.1" evidence="2"/>
<dbReference type="GO" id="GO:0036088">
    <property type="term" value="P:D-serine catabolic process"/>
    <property type="evidence" value="ECO:0007669"/>
    <property type="project" value="TreeGrafter"/>
</dbReference>
<dbReference type="GO" id="GO:0008784">
    <property type="term" value="F:alanine racemase activity"/>
    <property type="evidence" value="ECO:0007669"/>
    <property type="project" value="UniProtKB-EC"/>
</dbReference>